<dbReference type="Gene3D" id="3.30.160.670">
    <property type="match status" value="1"/>
</dbReference>
<feature type="region of interest" description="Disordered" evidence="1">
    <location>
        <begin position="206"/>
        <end position="261"/>
    </location>
</feature>
<proteinExistence type="predicted"/>
<feature type="domain" description="DUF4136" evidence="3">
    <location>
        <begin position="45"/>
        <end position="189"/>
    </location>
</feature>
<feature type="signal peptide" evidence="2">
    <location>
        <begin position="1"/>
        <end position="25"/>
    </location>
</feature>
<dbReference type="Proteomes" id="UP000664731">
    <property type="component" value="Unassembled WGS sequence"/>
</dbReference>
<name>A0A939H130_9BURK</name>
<protein>
    <submittedName>
        <fullName evidence="4">DUF4136 domain-containing protein</fullName>
    </submittedName>
</protein>
<reference evidence="4" key="1">
    <citation type="submission" date="2021-03" db="EMBL/GenBank/DDBJ databases">
        <title>Comamonas denitrificans.</title>
        <authorList>
            <person name="Finster K."/>
        </authorList>
    </citation>
    <scope>NUCLEOTIDE SEQUENCE</scope>
    <source>
        <strain evidence="4">MM2021_4</strain>
    </source>
</reference>
<dbReference type="PROSITE" id="PS51257">
    <property type="entry name" value="PROKAR_LIPOPROTEIN"/>
    <property type="match status" value="1"/>
</dbReference>
<evidence type="ECO:0000256" key="1">
    <source>
        <dbReference type="SAM" id="MobiDB-lite"/>
    </source>
</evidence>
<keyword evidence="2" id="KW-0732">Signal</keyword>
<evidence type="ECO:0000313" key="5">
    <source>
        <dbReference type="Proteomes" id="UP000664731"/>
    </source>
</evidence>
<evidence type="ECO:0000256" key="2">
    <source>
        <dbReference type="SAM" id="SignalP"/>
    </source>
</evidence>
<gene>
    <name evidence="4" type="ORF">J1777_11400</name>
</gene>
<dbReference type="InterPro" id="IPR025411">
    <property type="entry name" value="DUF4136"/>
</dbReference>
<dbReference type="Pfam" id="PF13590">
    <property type="entry name" value="DUF4136"/>
    <property type="match status" value="1"/>
</dbReference>
<keyword evidence="5" id="KW-1185">Reference proteome</keyword>
<organism evidence="4 5">
    <name type="scientific">Comamonas denitrificans</name>
    <dbReference type="NCBI Taxonomy" id="117506"/>
    <lineage>
        <taxon>Bacteria</taxon>
        <taxon>Pseudomonadati</taxon>
        <taxon>Pseudomonadota</taxon>
        <taxon>Betaproteobacteria</taxon>
        <taxon>Burkholderiales</taxon>
        <taxon>Comamonadaceae</taxon>
        <taxon>Comamonas</taxon>
    </lineage>
</organism>
<accession>A0A939H130</accession>
<feature type="compositionally biased region" description="Low complexity" evidence="1">
    <location>
        <begin position="212"/>
        <end position="227"/>
    </location>
</feature>
<dbReference type="RefSeq" id="WP_207575821.1">
    <property type="nucleotide sequence ID" value="NZ_JAFNME010000027.1"/>
</dbReference>
<feature type="chain" id="PRO_5037153150" evidence="2">
    <location>
        <begin position="26"/>
        <end position="261"/>
    </location>
</feature>
<dbReference type="EMBL" id="JAFNME010000027">
    <property type="protein sequence ID" value="MBO1250423.1"/>
    <property type="molecule type" value="Genomic_DNA"/>
</dbReference>
<sequence>MFQRAFTAAALASALLLAGCATGPAAITSQVQSYASMQGVALPTTYRLEVLPSQAQQASFARIEMAADTALTKVGLQRAPRPEQAKLVVQVGASAGEGRAQHPTWDPYYYGPRFGWGLGYGGGWYSGWNMHWMMMDTPPRVYLRAVKLVLRDAQSQRIVYETSAQYDEVRVNDDTIWQVLFDAALTGFPAPPTGPRQVTLLPAPAEAPAPQAPASVPLPVWQPVDTTLPPPAPAAPAGAVPATAAPVNGSAPVRPASELGR</sequence>
<evidence type="ECO:0000259" key="3">
    <source>
        <dbReference type="Pfam" id="PF13590"/>
    </source>
</evidence>
<feature type="compositionally biased region" description="Low complexity" evidence="1">
    <location>
        <begin position="235"/>
        <end position="247"/>
    </location>
</feature>
<dbReference type="AlphaFoldDB" id="A0A939H130"/>
<evidence type="ECO:0000313" key="4">
    <source>
        <dbReference type="EMBL" id="MBO1250423.1"/>
    </source>
</evidence>
<comment type="caution">
    <text evidence="4">The sequence shown here is derived from an EMBL/GenBank/DDBJ whole genome shotgun (WGS) entry which is preliminary data.</text>
</comment>